<reference evidence="1 2" key="1">
    <citation type="submission" date="2015-01" db="EMBL/GenBank/DDBJ databases">
        <title>Evolution of Trichinella species and genotypes.</title>
        <authorList>
            <person name="Korhonen P.K."/>
            <person name="Edoardo P."/>
            <person name="Giuseppe L.R."/>
            <person name="Gasser R.B."/>
        </authorList>
    </citation>
    <scope>NUCLEOTIDE SEQUENCE [LARGE SCALE GENOMIC DNA]</scope>
    <source>
        <strain evidence="1">ISS3</strain>
    </source>
</reference>
<dbReference type="EMBL" id="JYDH01002231">
    <property type="protein sequence ID" value="KRY16169.1"/>
    <property type="molecule type" value="Genomic_DNA"/>
</dbReference>
<dbReference type="InParanoid" id="A0A0V0ZVI4"/>
<sequence length="62" mass="6966">MYRPAIIAHPHSVLLSLTMVYDNDYQRAPVLFHNKKNGADDGQSQTTNCCCPSISQWMLNAV</sequence>
<keyword evidence="2" id="KW-1185">Reference proteome</keyword>
<dbReference type="AlphaFoldDB" id="A0A0V0ZVI4"/>
<organism evidence="1 2">
    <name type="scientific">Trichinella spiralis</name>
    <name type="common">Trichina worm</name>
    <dbReference type="NCBI Taxonomy" id="6334"/>
    <lineage>
        <taxon>Eukaryota</taxon>
        <taxon>Metazoa</taxon>
        <taxon>Ecdysozoa</taxon>
        <taxon>Nematoda</taxon>
        <taxon>Enoplea</taxon>
        <taxon>Dorylaimia</taxon>
        <taxon>Trichinellida</taxon>
        <taxon>Trichinellidae</taxon>
        <taxon>Trichinella</taxon>
    </lineage>
</organism>
<evidence type="ECO:0000313" key="1">
    <source>
        <dbReference type="EMBL" id="KRY16169.1"/>
    </source>
</evidence>
<name>A0A0V0ZVI4_TRISP</name>
<protein>
    <submittedName>
        <fullName evidence="1">Uncharacterized protein</fullName>
    </submittedName>
</protein>
<comment type="caution">
    <text evidence="1">The sequence shown here is derived from an EMBL/GenBank/DDBJ whole genome shotgun (WGS) entry which is preliminary data.</text>
</comment>
<accession>A0A0V0ZVI4</accession>
<dbReference type="Proteomes" id="UP000054776">
    <property type="component" value="Unassembled WGS sequence"/>
</dbReference>
<evidence type="ECO:0000313" key="2">
    <source>
        <dbReference type="Proteomes" id="UP000054776"/>
    </source>
</evidence>
<gene>
    <name evidence="1" type="ORF">T01_12689</name>
</gene>
<proteinExistence type="predicted"/>